<evidence type="ECO:0000313" key="3">
    <source>
        <dbReference type="Proteomes" id="UP000828390"/>
    </source>
</evidence>
<protein>
    <recommendedName>
        <fullName evidence="4">OTU domain-containing protein</fullName>
    </recommendedName>
</protein>
<reference evidence="1" key="1">
    <citation type="journal article" date="2019" name="bioRxiv">
        <title>The Genome of the Zebra Mussel, Dreissena polymorpha: A Resource for Invasive Species Research.</title>
        <authorList>
            <person name="McCartney M.A."/>
            <person name="Auch B."/>
            <person name="Kono T."/>
            <person name="Mallez S."/>
            <person name="Zhang Y."/>
            <person name="Obille A."/>
            <person name="Becker A."/>
            <person name="Abrahante J.E."/>
            <person name="Garbe J."/>
            <person name="Badalamenti J.P."/>
            <person name="Herman A."/>
            <person name="Mangelson H."/>
            <person name="Liachko I."/>
            <person name="Sullivan S."/>
            <person name="Sone E.D."/>
            <person name="Koren S."/>
            <person name="Silverstein K.A.T."/>
            <person name="Beckman K.B."/>
            <person name="Gohl D.M."/>
        </authorList>
    </citation>
    <scope>NUCLEOTIDE SEQUENCE</scope>
    <source>
        <strain evidence="1">Duluth1</strain>
        <tissue evidence="1">Whole animal</tissue>
    </source>
</reference>
<dbReference type="Proteomes" id="UP000828390">
    <property type="component" value="Unassembled WGS sequence"/>
</dbReference>
<sequence length="138" mass="16112">MNDEKQLLNQASSEAKLLSQYGVTIPRHIPDHHQIDYISITILKMYHPPMTTVYDPVQIIGDGNCLYRTLSYAISGCQDHHVLLRLFAALELIQHRHYYDTGKKYNFLNDTRILMSDYSKILFEALTLNMEILHICMR</sequence>
<accession>A0A9D4QKR4</accession>
<dbReference type="EMBL" id="JAIWYP010000004">
    <property type="protein sequence ID" value="KAH3833940.1"/>
    <property type="molecule type" value="Genomic_DNA"/>
</dbReference>
<proteinExistence type="predicted"/>
<evidence type="ECO:0000313" key="1">
    <source>
        <dbReference type="EMBL" id="KAH3833940.1"/>
    </source>
</evidence>
<dbReference type="Gene3D" id="3.90.70.80">
    <property type="match status" value="1"/>
</dbReference>
<dbReference type="AlphaFoldDB" id="A0A9D4QKR4"/>
<keyword evidence="3" id="KW-1185">Reference proteome</keyword>
<dbReference type="SUPFAM" id="SSF54001">
    <property type="entry name" value="Cysteine proteinases"/>
    <property type="match status" value="1"/>
</dbReference>
<dbReference type="EMBL" id="JAIWYP010000004">
    <property type="protein sequence ID" value="KAH3833943.1"/>
    <property type="molecule type" value="Genomic_DNA"/>
</dbReference>
<dbReference type="InterPro" id="IPR038765">
    <property type="entry name" value="Papain-like_cys_pep_sf"/>
</dbReference>
<evidence type="ECO:0000313" key="2">
    <source>
        <dbReference type="EMBL" id="KAH3833943.1"/>
    </source>
</evidence>
<organism evidence="1 3">
    <name type="scientific">Dreissena polymorpha</name>
    <name type="common">Zebra mussel</name>
    <name type="synonym">Mytilus polymorpha</name>
    <dbReference type="NCBI Taxonomy" id="45954"/>
    <lineage>
        <taxon>Eukaryota</taxon>
        <taxon>Metazoa</taxon>
        <taxon>Spiralia</taxon>
        <taxon>Lophotrochozoa</taxon>
        <taxon>Mollusca</taxon>
        <taxon>Bivalvia</taxon>
        <taxon>Autobranchia</taxon>
        <taxon>Heteroconchia</taxon>
        <taxon>Euheterodonta</taxon>
        <taxon>Imparidentia</taxon>
        <taxon>Neoheterodontei</taxon>
        <taxon>Myida</taxon>
        <taxon>Dreissenoidea</taxon>
        <taxon>Dreissenidae</taxon>
        <taxon>Dreissena</taxon>
    </lineage>
</organism>
<evidence type="ECO:0008006" key="4">
    <source>
        <dbReference type="Google" id="ProtNLM"/>
    </source>
</evidence>
<comment type="caution">
    <text evidence="1">The sequence shown here is derived from an EMBL/GenBank/DDBJ whole genome shotgun (WGS) entry which is preliminary data.</text>
</comment>
<reference evidence="1" key="2">
    <citation type="submission" date="2020-11" db="EMBL/GenBank/DDBJ databases">
        <authorList>
            <person name="McCartney M.A."/>
            <person name="Auch B."/>
            <person name="Kono T."/>
            <person name="Mallez S."/>
            <person name="Becker A."/>
            <person name="Gohl D.M."/>
            <person name="Silverstein K.A.T."/>
            <person name="Koren S."/>
            <person name="Bechman K.B."/>
            <person name="Herman A."/>
            <person name="Abrahante J.E."/>
            <person name="Garbe J."/>
        </authorList>
    </citation>
    <scope>NUCLEOTIDE SEQUENCE</scope>
    <source>
        <strain evidence="1">Duluth1</strain>
        <tissue evidence="1">Whole animal</tissue>
    </source>
</reference>
<name>A0A9D4QKR4_DREPO</name>
<gene>
    <name evidence="1" type="ORF">DPMN_107256</name>
    <name evidence="2" type="ORF">DPMN_107259</name>
</gene>